<comment type="similarity">
    <text evidence="2 6">Belongs to the 4-toluene sulfonate uptake permease (TSUP) (TC 2.A.102) family.</text>
</comment>
<organism evidence="7 8">
    <name type="scientific">Staphylococcus simulans UMC-CNS-990</name>
    <dbReference type="NCBI Taxonomy" id="1405498"/>
    <lineage>
        <taxon>Bacteria</taxon>
        <taxon>Bacillati</taxon>
        <taxon>Bacillota</taxon>
        <taxon>Bacilli</taxon>
        <taxon>Bacillales</taxon>
        <taxon>Staphylococcaceae</taxon>
        <taxon>Staphylococcus</taxon>
    </lineage>
</organism>
<dbReference type="Proteomes" id="UP000017131">
    <property type="component" value="Unassembled WGS sequence"/>
</dbReference>
<evidence type="ECO:0000256" key="3">
    <source>
        <dbReference type="ARBA" id="ARBA00022692"/>
    </source>
</evidence>
<keyword evidence="4 6" id="KW-1133">Transmembrane helix</keyword>
<keyword evidence="8" id="KW-1185">Reference proteome</keyword>
<dbReference type="InterPro" id="IPR002781">
    <property type="entry name" value="TM_pro_TauE-like"/>
</dbReference>
<feature type="transmembrane region" description="Helical" evidence="6">
    <location>
        <begin position="72"/>
        <end position="96"/>
    </location>
</feature>
<protein>
    <recommendedName>
        <fullName evidence="6">Probable membrane transporter protein</fullName>
    </recommendedName>
</protein>
<feature type="transmembrane region" description="Helical" evidence="6">
    <location>
        <begin position="234"/>
        <end position="255"/>
    </location>
</feature>
<dbReference type="EMBL" id="AXDY01000001">
    <property type="protein sequence ID" value="ERS94768.1"/>
    <property type="molecule type" value="Genomic_DNA"/>
</dbReference>
<evidence type="ECO:0000313" key="7">
    <source>
        <dbReference type="EMBL" id="ERS94768.1"/>
    </source>
</evidence>
<evidence type="ECO:0000256" key="4">
    <source>
        <dbReference type="ARBA" id="ARBA00022989"/>
    </source>
</evidence>
<dbReference type="PANTHER" id="PTHR43701:SF12">
    <property type="entry name" value="MEMBRANE TRANSPORTER PROTEIN YTNM-RELATED"/>
    <property type="match status" value="1"/>
</dbReference>
<evidence type="ECO:0000313" key="8">
    <source>
        <dbReference type="Proteomes" id="UP000017131"/>
    </source>
</evidence>
<proteinExistence type="inferred from homology"/>
<dbReference type="PANTHER" id="PTHR43701">
    <property type="entry name" value="MEMBRANE TRANSPORTER PROTEIN MJ0441-RELATED"/>
    <property type="match status" value="1"/>
</dbReference>
<dbReference type="Pfam" id="PF01925">
    <property type="entry name" value="TauE"/>
    <property type="match status" value="1"/>
</dbReference>
<feature type="transmembrane region" description="Helical" evidence="6">
    <location>
        <begin position="204"/>
        <end position="227"/>
    </location>
</feature>
<dbReference type="InterPro" id="IPR051598">
    <property type="entry name" value="TSUP/Inactive_protease-like"/>
</dbReference>
<evidence type="ECO:0000256" key="2">
    <source>
        <dbReference type="ARBA" id="ARBA00009142"/>
    </source>
</evidence>
<keyword evidence="3 6" id="KW-0812">Transmembrane</keyword>
<feature type="transmembrane region" description="Helical" evidence="6">
    <location>
        <begin position="176"/>
        <end position="198"/>
    </location>
</feature>
<feature type="transmembrane region" description="Helical" evidence="6">
    <location>
        <begin position="32"/>
        <end position="60"/>
    </location>
</feature>
<evidence type="ECO:0000256" key="1">
    <source>
        <dbReference type="ARBA" id="ARBA00004141"/>
    </source>
</evidence>
<keyword evidence="6" id="KW-1003">Cell membrane</keyword>
<reference evidence="7 8" key="1">
    <citation type="journal article" date="2013" name="Genome Announc.">
        <title>Draft Genome Sequence of Staphylococcus simulans UMC-CNS-990, Isolated from a Case of Chronic Bovine Mastitis.</title>
        <authorList>
            <person name="Calcutt M.J."/>
            <person name="Foecking M.F."/>
            <person name="Hsieh H.Y."/>
            <person name="Perry J."/>
            <person name="Stewart G.C."/>
            <person name="Middleton J.R."/>
        </authorList>
    </citation>
    <scope>NUCLEOTIDE SEQUENCE [LARGE SCALE GENOMIC DNA]</scope>
    <source>
        <strain evidence="7 8">UMC-CNS-990</strain>
    </source>
</reference>
<evidence type="ECO:0000256" key="5">
    <source>
        <dbReference type="ARBA" id="ARBA00023136"/>
    </source>
</evidence>
<evidence type="ECO:0000256" key="6">
    <source>
        <dbReference type="RuleBase" id="RU363041"/>
    </source>
</evidence>
<sequence>MKKLLIIAFVGFFAQLVDGSLGMGFGVTSSSILLSLGLAPAIVSATIHFSEIATTAASGVSHMSFSNADKRLILKLAVPGSMAAFVGAAAVSHLHAGLVKPVVALFLITIGIYILVQFAFKRGQTKKLTRGSELSNKFMFPLGATAGFLTAIGGGGWGPVNTSALLARRDINVRHVIGSVSISEFFVTIAASISFLIFLPLHLINWGLVLALSVGGVAAAPFAAWLVKIIPVNVLGIFVGGLIIFTNSNTLLNAFGAPGEAIAFVRIAVVIGWFALLFVILRKEGKLSNFFHKKEANKVGRVKQ</sequence>
<comment type="subcellular location">
    <subcellularLocation>
        <location evidence="6">Cell membrane</location>
        <topology evidence="6">Multi-pass membrane protein</topology>
    </subcellularLocation>
    <subcellularLocation>
        <location evidence="1">Membrane</location>
        <topology evidence="1">Multi-pass membrane protein</topology>
    </subcellularLocation>
</comment>
<feature type="transmembrane region" description="Helical" evidence="6">
    <location>
        <begin position="261"/>
        <end position="281"/>
    </location>
</feature>
<comment type="caution">
    <text evidence="7">The sequence shown here is derived from an EMBL/GenBank/DDBJ whole genome shotgun (WGS) entry which is preliminary data.</text>
</comment>
<name>A0ABN0PGJ5_STASI</name>
<gene>
    <name evidence="7" type="ORF">SSIM_01345</name>
</gene>
<feature type="transmembrane region" description="Helical" evidence="6">
    <location>
        <begin position="102"/>
        <end position="120"/>
    </location>
</feature>
<accession>A0ABN0PGJ5</accession>
<keyword evidence="5 6" id="KW-0472">Membrane</keyword>
<dbReference type="RefSeq" id="WP_023014907.1">
    <property type="nucleotide sequence ID" value="NZ_AXDY01000001.1"/>
</dbReference>